<protein>
    <submittedName>
        <fullName evidence="1">Uncharacterized protein</fullName>
    </submittedName>
</protein>
<gene>
    <name evidence="1" type="ORF">JOF28_000269</name>
</gene>
<proteinExistence type="predicted"/>
<accession>A0A940T2G2</accession>
<evidence type="ECO:0000313" key="1">
    <source>
        <dbReference type="EMBL" id="MBP1325037.1"/>
    </source>
</evidence>
<keyword evidence="2" id="KW-1185">Reference proteome</keyword>
<dbReference type="AlphaFoldDB" id="A0A940T2G2"/>
<name>A0A940T2G2_9MICO</name>
<evidence type="ECO:0000313" key="2">
    <source>
        <dbReference type="Proteomes" id="UP000675163"/>
    </source>
</evidence>
<comment type="caution">
    <text evidence="1">The sequence shown here is derived from an EMBL/GenBank/DDBJ whole genome shotgun (WGS) entry which is preliminary data.</text>
</comment>
<dbReference type="EMBL" id="JAFIDA010000001">
    <property type="protein sequence ID" value="MBP1325037.1"/>
    <property type="molecule type" value="Genomic_DNA"/>
</dbReference>
<dbReference type="Proteomes" id="UP000675163">
    <property type="component" value="Unassembled WGS sequence"/>
</dbReference>
<reference evidence="1" key="1">
    <citation type="submission" date="2021-02" db="EMBL/GenBank/DDBJ databases">
        <title>Sequencing the genomes of 1000 actinobacteria strains.</title>
        <authorList>
            <person name="Klenk H.-P."/>
        </authorList>
    </citation>
    <scope>NUCLEOTIDE SEQUENCE</scope>
    <source>
        <strain evidence="1">DSM 22850</strain>
    </source>
</reference>
<sequence length="54" mass="6214">MVNGVVAVDNYRACDLLDLVRHSYDLVVDVVVRVIEHAGVRWYLSEVKDVERDL</sequence>
<organism evidence="1 2">
    <name type="scientific">Leucobacter exalbidus</name>
    <dbReference type="NCBI Taxonomy" id="662960"/>
    <lineage>
        <taxon>Bacteria</taxon>
        <taxon>Bacillati</taxon>
        <taxon>Actinomycetota</taxon>
        <taxon>Actinomycetes</taxon>
        <taxon>Micrococcales</taxon>
        <taxon>Microbacteriaceae</taxon>
        <taxon>Leucobacter</taxon>
    </lineage>
</organism>